<organism evidence="1 2">
    <name type="scientific">Aphis craccivora</name>
    <name type="common">Cowpea aphid</name>
    <dbReference type="NCBI Taxonomy" id="307492"/>
    <lineage>
        <taxon>Eukaryota</taxon>
        <taxon>Metazoa</taxon>
        <taxon>Ecdysozoa</taxon>
        <taxon>Arthropoda</taxon>
        <taxon>Hexapoda</taxon>
        <taxon>Insecta</taxon>
        <taxon>Pterygota</taxon>
        <taxon>Neoptera</taxon>
        <taxon>Paraneoptera</taxon>
        <taxon>Hemiptera</taxon>
        <taxon>Sternorrhyncha</taxon>
        <taxon>Aphidomorpha</taxon>
        <taxon>Aphidoidea</taxon>
        <taxon>Aphididae</taxon>
        <taxon>Aphidini</taxon>
        <taxon>Aphis</taxon>
        <taxon>Aphis</taxon>
    </lineage>
</organism>
<protein>
    <submittedName>
        <fullName evidence="1">Reverse transcriptase domain-containing protein</fullName>
    </submittedName>
</protein>
<keyword evidence="2" id="KW-1185">Reference proteome</keyword>
<feature type="non-terminal residue" evidence="1">
    <location>
        <position position="1"/>
    </location>
</feature>
<proteinExistence type="predicted"/>
<dbReference type="EMBL" id="VUJU01009451">
    <property type="protein sequence ID" value="KAF0720351.1"/>
    <property type="molecule type" value="Genomic_DNA"/>
</dbReference>
<sequence>DRNKIHIVLVNIRYRKKLPIYAIQENFFTIKLFKLQYFFYLTTRCKSQSKIDYNNYIHRVQSSLNTNPKLFWKLFSKKKLNSSFPNTSMPSIGGKVIVNCFASHFSSVYVDNLITPKFTYQFSSTVSNNLVDINLNSCTLSNEH</sequence>
<keyword evidence="1" id="KW-0695">RNA-directed DNA polymerase</keyword>
<dbReference type="Proteomes" id="UP000478052">
    <property type="component" value="Unassembled WGS sequence"/>
</dbReference>
<comment type="caution">
    <text evidence="1">The sequence shown here is derived from an EMBL/GenBank/DDBJ whole genome shotgun (WGS) entry which is preliminary data.</text>
</comment>
<gene>
    <name evidence="1" type="ORF">FWK35_00035947</name>
</gene>
<evidence type="ECO:0000313" key="1">
    <source>
        <dbReference type="EMBL" id="KAF0720351.1"/>
    </source>
</evidence>
<name>A0A6G0W1Q8_APHCR</name>
<keyword evidence="1" id="KW-0548">Nucleotidyltransferase</keyword>
<feature type="non-terminal residue" evidence="1">
    <location>
        <position position="144"/>
    </location>
</feature>
<evidence type="ECO:0000313" key="2">
    <source>
        <dbReference type="Proteomes" id="UP000478052"/>
    </source>
</evidence>
<dbReference type="GO" id="GO:0003964">
    <property type="term" value="F:RNA-directed DNA polymerase activity"/>
    <property type="evidence" value="ECO:0007669"/>
    <property type="project" value="UniProtKB-KW"/>
</dbReference>
<keyword evidence="1" id="KW-0808">Transferase</keyword>
<accession>A0A6G0W1Q8</accession>
<reference evidence="1 2" key="1">
    <citation type="submission" date="2019-08" db="EMBL/GenBank/DDBJ databases">
        <title>Whole genome of Aphis craccivora.</title>
        <authorList>
            <person name="Voronova N.V."/>
            <person name="Shulinski R.S."/>
            <person name="Bandarenka Y.V."/>
            <person name="Zhorov D.G."/>
            <person name="Warner D."/>
        </authorList>
    </citation>
    <scope>NUCLEOTIDE SEQUENCE [LARGE SCALE GENOMIC DNA]</scope>
    <source>
        <strain evidence="1">180601</strain>
        <tissue evidence="1">Whole Body</tissue>
    </source>
</reference>
<dbReference type="AlphaFoldDB" id="A0A6G0W1Q8"/>